<dbReference type="NCBIfam" id="NF001764">
    <property type="entry name" value="PRK00504.1"/>
    <property type="match status" value="1"/>
</dbReference>
<dbReference type="EMBL" id="KY709208">
    <property type="protein sequence ID" value="ARO90526.1"/>
    <property type="molecule type" value="Genomic_DNA"/>
</dbReference>
<evidence type="ECO:0000256" key="3">
    <source>
        <dbReference type="ARBA" id="ARBA00023274"/>
    </source>
</evidence>
<name>A0A1Y9TLN8_9RHOD</name>
<dbReference type="NCBIfam" id="NF001860">
    <property type="entry name" value="PRK00595.1"/>
    <property type="match status" value="1"/>
</dbReference>
<dbReference type="GO" id="GO:0005840">
    <property type="term" value="C:ribosome"/>
    <property type="evidence" value="ECO:0007669"/>
    <property type="project" value="UniProtKB-KW"/>
</dbReference>
<keyword evidence="6" id="KW-0934">Plastid</keyword>
<keyword evidence="3 5" id="KW-0687">Ribonucleoprotein</keyword>
<dbReference type="GO" id="GO:0003735">
    <property type="term" value="F:structural constituent of ribosome"/>
    <property type="evidence" value="ECO:0007669"/>
    <property type="project" value="InterPro"/>
</dbReference>
<dbReference type="PROSITE" id="PS00582">
    <property type="entry name" value="RIBOSOMAL_L33"/>
    <property type="match status" value="1"/>
</dbReference>
<dbReference type="PANTHER" id="PTHR43168:SF2">
    <property type="entry name" value="LARGE RIBOSOMAL SUBUNIT PROTEIN BL33C"/>
    <property type="match status" value="1"/>
</dbReference>
<dbReference type="AlphaFoldDB" id="A0A1Y9TLN8"/>
<geneLocation type="chloroplast" evidence="6"/>
<protein>
    <recommendedName>
        <fullName evidence="4 5">Large ribosomal subunit protein bL33c</fullName>
    </recommendedName>
</protein>
<evidence type="ECO:0000256" key="5">
    <source>
        <dbReference type="HAMAP-Rule" id="MF_00294"/>
    </source>
</evidence>
<dbReference type="RefSeq" id="YP_009369838.1">
    <property type="nucleotide sequence ID" value="NC_034776.1"/>
</dbReference>
<comment type="similarity">
    <text evidence="1 5">Belongs to the bacterial ribosomal protein bL33 family.</text>
</comment>
<evidence type="ECO:0000313" key="6">
    <source>
        <dbReference type="EMBL" id="ARO90526.1"/>
    </source>
</evidence>
<dbReference type="InterPro" id="IPR018264">
    <property type="entry name" value="Ribosomal_bL33_CS"/>
</dbReference>
<evidence type="ECO:0000256" key="4">
    <source>
        <dbReference type="ARBA" id="ARBA00035276"/>
    </source>
</evidence>
<dbReference type="GeneID" id="32891521"/>
<evidence type="ECO:0000256" key="2">
    <source>
        <dbReference type="ARBA" id="ARBA00022980"/>
    </source>
</evidence>
<comment type="subcellular location">
    <subcellularLocation>
        <location evidence="5">Plastid</location>
        <location evidence="5">Chloroplast</location>
    </subcellularLocation>
</comment>
<keyword evidence="6" id="KW-0150">Chloroplast</keyword>
<evidence type="ECO:0000256" key="1">
    <source>
        <dbReference type="ARBA" id="ARBA00007596"/>
    </source>
</evidence>
<sequence>MAKNKGARIVVTLECMLNCHLESFSKKSTGVFRYTTTKNRRNTANKLELKKYCPRCNSHSIFKEVK</sequence>
<dbReference type="GO" id="GO:0009507">
    <property type="term" value="C:chloroplast"/>
    <property type="evidence" value="ECO:0007669"/>
    <property type="project" value="UniProtKB-SubCell"/>
</dbReference>
<dbReference type="Gene3D" id="2.20.28.120">
    <property type="entry name" value="Ribosomal protein L33"/>
    <property type="match status" value="1"/>
</dbReference>
<dbReference type="Pfam" id="PF00471">
    <property type="entry name" value="Ribosomal_L33"/>
    <property type="match status" value="1"/>
</dbReference>
<dbReference type="InterPro" id="IPR038584">
    <property type="entry name" value="Ribosomal_bL33_sf"/>
</dbReference>
<dbReference type="NCBIfam" id="TIGR01023">
    <property type="entry name" value="rpmG_bact"/>
    <property type="match status" value="1"/>
</dbReference>
<dbReference type="SUPFAM" id="SSF57829">
    <property type="entry name" value="Zn-binding ribosomal proteins"/>
    <property type="match status" value="1"/>
</dbReference>
<organism evidence="6">
    <name type="scientific">Boldia erythrosiphon</name>
    <dbReference type="NCBI Taxonomy" id="74908"/>
    <lineage>
        <taxon>Eukaryota</taxon>
        <taxon>Rhodophyta</taxon>
        <taxon>Compsopogonophyceae</taxon>
        <taxon>Compsopogonales</taxon>
        <taxon>Boldiaceae</taxon>
        <taxon>Boldia</taxon>
    </lineage>
</organism>
<proteinExistence type="inferred from homology"/>
<gene>
    <name evidence="5 6" type="primary">rpl33</name>
</gene>
<reference evidence="6" key="1">
    <citation type="submission" date="2017-03" db="EMBL/GenBank/DDBJ databases">
        <title>The new red algal subphylum Proteorhodophytina comprises the largest and most divergent plastid genomes known.</title>
        <authorList>
            <person name="Munoz-Gomez S.A."/>
            <person name="Mejia-Franco F.G."/>
            <person name="Durnin K."/>
            <person name="Morgan C."/>
            <person name="Grisdale C.J."/>
            <person name="Archibald J.M."/>
            <person name="Slamovits C.H."/>
        </authorList>
    </citation>
    <scope>NUCLEOTIDE SEQUENCE</scope>
    <source>
        <strain evidence="6">UTEX LB2858</strain>
    </source>
</reference>
<dbReference type="GO" id="GO:1990904">
    <property type="term" value="C:ribonucleoprotein complex"/>
    <property type="evidence" value="ECO:0007669"/>
    <property type="project" value="UniProtKB-KW"/>
</dbReference>
<accession>A0A1Y9TLN8</accession>
<dbReference type="HAMAP" id="MF_00294">
    <property type="entry name" value="Ribosomal_bL33"/>
    <property type="match status" value="1"/>
</dbReference>
<dbReference type="InterPro" id="IPR011332">
    <property type="entry name" value="Ribosomal_zn-bd"/>
</dbReference>
<dbReference type="PANTHER" id="PTHR43168">
    <property type="entry name" value="50S RIBOSOMAL PROTEIN L33, CHLOROPLASTIC"/>
    <property type="match status" value="1"/>
</dbReference>
<keyword evidence="2 5" id="KW-0689">Ribosomal protein</keyword>
<dbReference type="InterPro" id="IPR001705">
    <property type="entry name" value="Ribosomal_bL33"/>
</dbReference>
<dbReference type="GO" id="GO:0006412">
    <property type="term" value="P:translation"/>
    <property type="evidence" value="ECO:0007669"/>
    <property type="project" value="UniProtKB-UniRule"/>
</dbReference>